<dbReference type="InterPro" id="IPR000182">
    <property type="entry name" value="GNAT_dom"/>
</dbReference>
<dbReference type="AlphaFoldDB" id="A0A1H9IE95"/>
<dbReference type="EMBL" id="FOFV01000004">
    <property type="protein sequence ID" value="SEQ72867.1"/>
    <property type="molecule type" value="Genomic_DNA"/>
</dbReference>
<evidence type="ECO:0000259" key="1">
    <source>
        <dbReference type="PROSITE" id="PS51186"/>
    </source>
</evidence>
<dbReference type="RefSeq" id="WP_143091555.1">
    <property type="nucleotide sequence ID" value="NZ_FOFV01000004.1"/>
</dbReference>
<evidence type="ECO:0000313" key="2">
    <source>
        <dbReference type="EMBL" id="SEQ72867.1"/>
    </source>
</evidence>
<protein>
    <submittedName>
        <fullName evidence="2">Protein N-acetyltransferase, RimJ/RimL family</fullName>
    </submittedName>
</protein>
<dbReference type="InterPro" id="IPR016181">
    <property type="entry name" value="Acyl_CoA_acyltransferase"/>
</dbReference>
<dbReference type="OrthoDB" id="2061990at2"/>
<proteinExistence type="predicted"/>
<dbReference type="PROSITE" id="PS51186">
    <property type="entry name" value="GNAT"/>
    <property type="match status" value="1"/>
</dbReference>
<dbReference type="GO" id="GO:1990189">
    <property type="term" value="F:protein N-terminal-serine acetyltransferase activity"/>
    <property type="evidence" value="ECO:0007669"/>
    <property type="project" value="TreeGrafter"/>
</dbReference>
<accession>A0A1H9IE95</accession>
<gene>
    <name evidence="2" type="ORF">SAMN04488000_104155</name>
</gene>
<keyword evidence="2" id="KW-0808">Transferase</keyword>
<dbReference type="SUPFAM" id="SSF55729">
    <property type="entry name" value="Acyl-CoA N-acyltransferases (Nat)"/>
    <property type="match status" value="1"/>
</dbReference>
<organism evidence="2 3">
    <name type="scientific">Lentzea albida</name>
    <dbReference type="NCBI Taxonomy" id="65499"/>
    <lineage>
        <taxon>Bacteria</taxon>
        <taxon>Bacillati</taxon>
        <taxon>Actinomycetota</taxon>
        <taxon>Actinomycetes</taxon>
        <taxon>Pseudonocardiales</taxon>
        <taxon>Pseudonocardiaceae</taxon>
        <taxon>Lentzea</taxon>
    </lineage>
</organism>
<dbReference type="Gene3D" id="3.40.630.30">
    <property type="match status" value="1"/>
</dbReference>
<dbReference type="STRING" id="65499.SAMN04488000_104155"/>
<keyword evidence="3" id="KW-1185">Reference proteome</keyword>
<evidence type="ECO:0000313" key="3">
    <source>
        <dbReference type="Proteomes" id="UP000199503"/>
    </source>
</evidence>
<dbReference type="GO" id="GO:0008999">
    <property type="term" value="F:protein-N-terminal-alanine acetyltransferase activity"/>
    <property type="evidence" value="ECO:0007669"/>
    <property type="project" value="TreeGrafter"/>
</dbReference>
<feature type="domain" description="N-acetyltransferase" evidence="1">
    <location>
        <begin position="11"/>
        <end position="180"/>
    </location>
</feature>
<name>A0A1H9IE95_9PSEU</name>
<sequence length="188" mass="21308">MEPVEINAGEYYLRAFRSDDRIDDVPALAETFADPETKRYMSRLTAEGAPSAELLVVLMTDGWEKDYRWSWAVCDAVTAEVLAGIVIHNVDHHLRSAEVMCWSQPQHRGKGVLPAALNSVLGWVFGAMEMHRITYRHAVSNTASQRVAEKCGFTLEGRLREEAIVDDQREDQLLWSRLASDPPPERLR</sequence>
<dbReference type="PANTHER" id="PTHR43441">
    <property type="entry name" value="RIBOSOMAL-PROTEIN-SERINE ACETYLTRANSFERASE"/>
    <property type="match status" value="1"/>
</dbReference>
<dbReference type="GO" id="GO:0005737">
    <property type="term" value="C:cytoplasm"/>
    <property type="evidence" value="ECO:0007669"/>
    <property type="project" value="TreeGrafter"/>
</dbReference>
<dbReference type="Proteomes" id="UP000199503">
    <property type="component" value="Unassembled WGS sequence"/>
</dbReference>
<dbReference type="InterPro" id="IPR051908">
    <property type="entry name" value="Ribosomal_N-acetyltransferase"/>
</dbReference>
<dbReference type="Pfam" id="PF13302">
    <property type="entry name" value="Acetyltransf_3"/>
    <property type="match status" value="1"/>
</dbReference>
<reference evidence="3" key="1">
    <citation type="submission" date="2016-10" db="EMBL/GenBank/DDBJ databases">
        <authorList>
            <person name="Varghese N."/>
            <person name="Submissions S."/>
        </authorList>
    </citation>
    <scope>NUCLEOTIDE SEQUENCE [LARGE SCALE GENOMIC DNA]</scope>
    <source>
        <strain evidence="3">DSM 44437</strain>
    </source>
</reference>
<dbReference type="PANTHER" id="PTHR43441:SF10">
    <property type="entry name" value="ACETYLTRANSFERASE"/>
    <property type="match status" value="1"/>
</dbReference>